<dbReference type="PANTHER" id="PTHR43147">
    <property type="entry name" value="PROTEIN TAS"/>
    <property type="match status" value="1"/>
</dbReference>
<evidence type="ECO:0000259" key="1">
    <source>
        <dbReference type="Pfam" id="PF00248"/>
    </source>
</evidence>
<dbReference type="InterPro" id="IPR023210">
    <property type="entry name" value="NADP_OxRdtase_dom"/>
</dbReference>
<dbReference type="EMBL" id="BQNB010016923">
    <property type="protein sequence ID" value="GJT57335.1"/>
    <property type="molecule type" value="Genomic_DNA"/>
</dbReference>
<feature type="domain" description="NADP-dependent oxidoreductase" evidence="1">
    <location>
        <begin position="25"/>
        <end position="105"/>
    </location>
</feature>
<name>A0ABQ5F261_9ASTR</name>
<dbReference type="Pfam" id="PF00248">
    <property type="entry name" value="Aldo_ket_red"/>
    <property type="match status" value="1"/>
</dbReference>
<organism evidence="2 3">
    <name type="scientific">Tanacetum coccineum</name>
    <dbReference type="NCBI Taxonomy" id="301880"/>
    <lineage>
        <taxon>Eukaryota</taxon>
        <taxon>Viridiplantae</taxon>
        <taxon>Streptophyta</taxon>
        <taxon>Embryophyta</taxon>
        <taxon>Tracheophyta</taxon>
        <taxon>Spermatophyta</taxon>
        <taxon>Magnoliopsida</taxon>
        <taxon>eudicotyledons</taxon>
        <taxon>Gunneridae</taxon>
        <taxon>Pentapetalae</taxon>
        <taxon>asterids</taxon>
        <taxon>campanulids</taxon>
        <taxon>Asterales</taxon>
        <taxon>Asteraceae</taxon>
        <taxon>Asteroideae</taxon>
        <taxon>Anthemideae</taxon>
        <taxon>Anthemidinae</taxon>
        <taxon>Tanacetum</taxon>
    </lineage>
</organism>
<proteinExistence type="predicted"/>
<feature type="non-terminal residue" evidence="2">
    <location>
        <position position="1"/>
    </location>
</feature>
<dbReference type="InterPro" id="IPR036812">
    <property type="entry name" value="NAD(P)_OxRdtase_dom_sf"/>
</dbReference>
<dbReference type="Gene3D" id="3.20.20.100">
    <property type="entry name" value="NADP-dependent oxidoreductase domain"/>
    <property type="match status" value="1"/>
</dbReference>
<sequence>VSGPFRQMTWILGCPTSLDNWNIHIDNSLLRAQTDYIDIYQLHWPDGYVLMFRETYYDPARQYSYISFDEQLATLGKAVDAGKIRLIGVSNETPYEVMKFLQAAEKNPAYPRILTSGTFLARSDGGANGLVLKDIFTTIHKDADKLFKKIGEA</sequence>
<keyword evidence="3" id="KW-1185">Reference proteome</keyword>
<reference evidence="2" key="2">
    <citation type="submission" date="2022-01" db="EMBL/GenBank/DDBJ databases">
        <authorList>
            <person name="Yamashiro T."/>
            <person name="Shiraishi A."/>
            <person name="Satake H."/>
            <person name="Nakayama K."/>
        </authorList>
    </citation>
    <scope>NUCLEOTIDE SEQUENCE</scope>
</reference>
<accession>A0ABQ5F261</accession>
<reference evidence="2" key="1">
    <citation type="journal article" date="2022" name="Int. J. Mol. Sci.">
        <title>Draft Genome of Tanacetum Coccineum: Genomic Comparison of Closely Related Tanacetum-Family Plants.</title>
        <authorList>
            <person name="Yamashiro T."/>
            <person name="Shiraishi A."/>
            <person name="Nakayama K."/>
            <person name="Satake H."/>
        </authorList>
    </citation>
    <scope>NUCLEOTIDE SEQUENCE</scope>
</reference>
<evidence type="ECO:0000313" key="2">
    <source>
        <dbReference type="EMBL" id="GJT57335.1"/>
    </source>
</evidence>
<dbReference type="SUPFAM" id="SSF51430">
    <property type="entry name" value="NAD(P)-linked oxidoreductase"/>
    <property type="match status" value="1"/>
</dbReference>
<dbReference type="InterPro" id="IPR020471">
    <property type="entry name" value="AKR"/>
</dbReference>
<dbReference type="PRINTS" id="PR00069">
    <property type="entry name" value="ALDKETRDTASE"/>
</dbReference>
<dbReference type="PANTHER" id="PTHR43147:SF2">
    <property type="entry name" value="NADP-DEPENDENT OXIDOREDUCTASE DOMAIN-CONTAINING PROTEIN"/>
    <property type="match status" value="1"/>
</dbReference>
<comment type="caution">
    <text evidence="2">The sequence shown here is derived from an EMBL/GenBank/DDBJ whole genome shotgun (WGS) entry which is preliminary data.</text>
</comment>
<protein>
    <submittedName>
        <fullName evidence="2">Aldo-keto reductase</fullName>
    </submittedName>
</protein>
<evidence type="ECO:0000313" key="3">
    <source>
        <dbReference type="Proteomes" id="UP001151760"/>
    </source>
</evidence>
<dbReference type="Proteomes" id="UP001151760">
    <property type="component" value="Unassembled WGS sequence"/>
</dbReference>
<gene>
    <name evidence="2" type="ORF">Tco_0992389</name>
</gene>